<keyword evidence="3" id="KW-1185">Reference proteome</keyword>
<gene>
    <name evidence="2" type="ORF">PRK78_000489</name>
</gene>
<organism evidence="2 3">
    <name type="scientific">Emydomyces testavorans</name>
    <dbReference type="NCBI Taxonomy" id="2070801"/>
    <lineage>
        <taxon>Eukaryota</taxon>
        <taxon>Fungi</taxon>
        <taxon>Dikarya</taxon>
        <taxon>Ascomycota</taxon>
        <taxon>Pezizomycotina</taxon>
        <taxon>Eurotiomycetes</taxon>
        <taxon>Eurotiomycetidae</taxon>
        <taxon>Onygenales</taxon>
        <taxon>Nannizziopsiaceae</taxon>
        <taxon>Emydomyces</taxon>
    </lineage>
</organism>
<dbReference type="Proteomes" id="UP001219355">
    <property type="component" value="Chromosome 1"/>
</dbReference>
<dbReference type="Gene3D" id="2.60.120.650">
    <property type="entry name" value="Cupin"/>
    <property type="match status" value="1"/>
</dbReference>
<sequence>MHSTLHQRSDFNVLKGGQEVDLAELEEGISTALYQAMLPLDGQDGSDKYSLMNIWLPKEYQQLHPNQALESQLRIAPYESLPLGMNFAPAQTFVDLHIDQNRHALSQSIGASCHIWLLYPPTEQNLEVFTELSGESGHLTKASGQLEEGYVAKIDASMVLYMPPAWIHGTFTTVSGGLVGVNFKSLDGLNEMAQSLAAHAPYMFQLKETFNDDLEVYQETIQDFLDDEYATSVIKPVIES</sequence>
<dbReference type="SUPFAM" id="SSF51197">
    <property type="entry name" value="Clavaminate synthase-like"/>
    <property type="match status" value="1"/>
</dbReference>
<dbReference type="PROSITE" id="PS51184">
    <property type="entry name" value="JMJC"/>
    <property type="match status" value="1"/>
</dbReference>
<name>A0AAF0IFX0_9EURO</name>
<feature type="domain" description="JmjC" evidence="1">
    <location>
        <begin position="45"/>
        <end position="200"/>
    </location>
</feature>
<evidence type="ECO:0000259" key="1">
    <source>
        <dbReference type="PROSITE" id="PS51184"/>
    </source>
</evidence>
<accession>A0AAF0IFX0</accession>
<proteinExistence type="predicted"/>
<evidence type="ECO:0000313" key="3">
    <source>
        <dbReference type="Proteomes" id="UP001219355"/>
    </source>
</evidence>
<dbReference type="EMBL" id="CP120627">
    <property type="protein sequence ID" value="WEW55061.1"/>
    <property type="molecule type" value="Genomic_DNA"/>
</dbReference>
<reference evidence="2" key="1">
    <citation type="submission" date="2023-03" db="EMBL/GenBank/DDBJ databases">
        <title>Emydomyces testavorans Genome Sequence.</title>
        <authorList>
            <person name="Hoyer L."/>
        </authorList>
    </citation>
    <scope>NUCLEOTIDE SEQUENCE</scope>
    <source>
        <strain evidence="2">16-2883</strain>
    </source>
</reference>
<dbReference type="InterPro" id="IPR003347">
    <property type="entry name" value="JmjC_dom"/>
</dbReference>
<dbReference type="AlphaFoldDB" id="A0AAF0IFX0"/>
<protein>
    <recommendedName>
        <fullName evidence="1">JmjC domain-containing protein</fullName>
    </recommendedName>
</protein>
<evidence type="ECO:0000313" key="2">
    <source>
        <dbReference type="EMBL" id="WEW55061.1"/>
    </source>
</evidence>